<keyword evidence="3" id="KW-1185">Reference proteome</keyword>
<feature type="transmembrane region" description="Helical" evidence="1">
    <location>
        <begin position="25"/>
        <end position="44"/>
    </location>
</feature>
<protein>
    <submittedName>
        <fullName evidence="2">Uncharacterized protein</fullName>
    </submittedName>
</protein>
<gene>
    <name evidence="2" type="ORF">SAMN05443668_107279</name>
</gene>
<sequence>MSLPAPLTARVEGTGANLEAQMNGWLMWGLILPVLLVVAGVIAIRRRNGR</sequence>
<evidence type="ECO:0000313" key="2">
    <source>
        <dbReference type="EMBL" id="SHN75361.1"/>
    </source>
</evidence>
<evidence type="ECO:0000313" key="3">
    <source>
        <dbReference type="Proteomes" id="UP000184440"/>
    </source>
</evidence>
<name>A0A1M7TXA9_9ACTN</name>
<keyword evidence="1" id="KW-0472">Membrane</keyword>
<dbReference type="STRING" id="134849.SAMN05443668_107279"/>
<dbReference type="EMBL" id="FRCS01000007">
    <property type="protein sequence ID" value="SHN75361.1"/>
    <property type="molecule type" value="Genomic_DNA"/>
</dbReference>
<dbReference type="RefSeq" id="WP_178379965.1">
    <property type="nucleotide sequence ID" value="NZ_FRCS01000007.1"/>
</dbReference>
<dbReference type="Proteomes" id="UP000184440">
    <property type="component" value="Unassembled WGS sequence"/>
</dbReference>
<proteinExistence type="predicted"/>
<keyword evidence="1" id="KW-1133">Transmembrane helix</keyword>
<evidence type="ECO:0000256" key="1">
    <source>
        <dbReference type="SAM" id="Phobius"/>
    </source>
</evidence>
<accession>A0A1M7TXA9</accession>
<keyword evidence="1" id="KW-0812">Transmembrane</keyword>
<reference evidence="2 3" key="1">
    <citation type="submission" date="2016-11" db="EMBL/GenBank/DDBJ databases">
        <authorList>
            <person name="Jaros S."/>
            <person name="Januszkiewicz K."/>
            <person name="Wedrychowicz H."/>
        </authorList>
    </citation>
    <scope>NUCLEOTIDE SEQUENCE [LARGE SCALE GENOMIC DNA]</scope>
    <source>
        <strain evidence="2 3">DSM 46144</strain>
    </source>
</reference>
<dbReference type="AlphaFoldDB" id="A0A1M7TXA9"/>
<organism evidence="2 3">
    <name type="scientific">Cryptosporangium aurantiacum</name>
    <dbReference type="NCBI Taxonomy" id="134849"/>
    <lineage>
        <taxon>Bacteria</taxon>
        <taxon>Bacillati</taxon>
        <taxon>Actinomycetota</taxon>
        <taxon>Actinomycetes</taxon>
        <taxon>Cryptosporangiales</taxon>
        <taxon>Cryptosporangiaceae</taxon>
        <taxon>Cryptosporangium</taxon>
    </lineage>
</organism>